<evidence type="ECO:0000256" key="5">
    <source>
        <dbReference type="ARBA" id="ARBA00022679"/>
    </source>
</evidence>
<dbReference type="InterPro" id="IPR016181">
    <property type="entry name" value="Acyl_CoA_acyltransferase"/>
</dbReference>
<dbReference type="EMBL" id="AJWN02000070">
    <property type="protein sequence ID" value="OEE60065.1"/>
    <property type="molecule type" value="Genomic_DNA"/>
</dbReference>
<proteinExistence type="inferred from homology"/>
<dbReference type="GO" id="GO:0019491">
    <property type="term" value="P:ectoine biosynthetic process"/>
    <property type="evidence" value="ECO:0007669"/>
    <property type="project" value="UniProtKB-UniPathway"/>
</dbReference>
<evidence type="ECO:0000256" key="4">
    <source>
        <dbReference type="ARBA" id="ARBA00017935"/>
    </source>
</evidence>
<dbReference type="NCBIfam" id="TIGR02406">
    <property type="entry name" value="ectoine_EctA"/>
    <property type="match status" value="1"/>
</dbReference>
<dbReference type="AlphaFoldDB" id="A0A1E5C3P7"/>
<dbReference type="SUPFAM" id="SSF55729">
    <property type="entry name" value="Acyl-CoA N-acyltransferases (Nat)"/>
    <property type="match status" value="1"/>
</dbReference>
<dbReference type="Gene3D" id="3.40.630.30">
    <property type="match status" value="1"/>
</dbReference>
<dbReference type="UniPathway" id="UPA00067">
    <property type="reaction ID" value="UER00122"/>
</dbReference>
<name>A0A1E5C3P7_9GAMM</name>
<dbReference type="PANTHER" id="PTHR43072">
    <property type="entry name" value="N-ACETYLTRANSFERASE"/>
    <property type="match status" value="1"/>
</dbReference>
<dbReference type="Proteomes" id="UP000095039">
    <property type="component" value="Unassembled WGS sequence"/>
</dbReference>
<keyword evidence="11" id="KW-1185">Reference proteome</keyword>
<dbReference type="GO" id="GO:0033816">
    <property type="term" value="F:diaminobutyrate acetyltransferase activity"/>
    <property type="evidence" value="ECO:0007669"/>
    <property type="project" value="UniProtKB-EC"/>
</dbReference>
<comment type="caution">
    <text evidence="10">The sequence shown here is derived from an EMBL/GenBank/DDBJ whole genome shotgun (WGS) entry which is preliminary data.</text>
</comment>
<dbReference type="PROSITE" id="PS51186">
    <property type="entry name" value="GNAT"/>
    <property type="match status" value="1"/>
</dbReference>
<evidence type="ECO:0000256" key="1">
    <source>
        <dbReference type="ARBA" id="ARBA00004978"/>
    </source>
</evidence>
<dbReference type="PANTHER" id="PTHR43072:SF23">
    <property type="entry name" value="UPF0039 PROTEIN C11D3.02C"/>
    <property type="match status" value="1"/>
</dbReference>
<dbReference type="Pfam" id="PF00583">
    <property type="entry name" value="Acetyltransf_1"/>
    <property type="match status" value="1"/>
</dbReference>
<evidence type="ECO:0000313" key="10">
    <source>
        <dbReference type="EMBL" id="OEE60065.1"/>
    </source>
</evidence>
<reference evidence="10 11" key="1">
    <citation type="journal article" date="2012" name="Science">
        <title>Ecological populations of bacteria act as socially cohesive units of antibiotic production and resistance.</title>
        <authorList>
            <person name="Cordero O.X."/>
            <person name="Wildschutte H."/>
            <person name="Kirkup B."/>
            <person name="Proehl S."/>
            <person name="Ngo L."/>
            <person name="Hussain F."/>
            <person name="Le Roux F."/>
            <person name="Mincer T."/>
            <person name="Polz M.F."/>
        </authorList>
    </citation>
    <scope>NUCLEOTIDE SEQUENCE [LARGE SCALE GENOMIC DNA]</scope>
    <source>
        <strain evidence="10 11">FF-454</strain>
    </source>
</reference>
<evidence type="ECO:0000256" key="2">
    <source>
        <dbReference type="ARBA" id="ARBA00010712"/>
    </source>
</evidence>
<evidence type="ECO:0000256" key="3">
    <source>
        <dbReference type="ARBA" id="ARBA00012355"/>
    </source>
</evidence>
<keyword evidence="5 8" id="KW-0808">Transferase</keyword>
<evidence type="ECO:0000256" key="6">
    <source>
        <dbReference type="ARBA" id="ARBA00023315"/>
    </source>
</evidence>
<keyword evidence="6 8" id="KW-0012">Acyltransferase</keyword>
<protein>
    <recommendedName>
        <fullName evidence="4 8">L-2,4-diaminobutyric acid acetyltransferase</fullName>
        <shortName evidence="8">DABA acetyltransferase</shortName>
        <ecNumber evidence="3 8">2.3.1.178</ecNumber>
    </recommendedName>
</protein>
<accession>A0A1E5C3P7</accession>
<sequence length="182" mass="20796">MSTETIYQNAALTRLRTDEDEWVFRVPRTDDGINIHSLIANCPPLDENSSYCNFLQSSHFSKTCIVAEHDGEIAGFISAYLKPDSPHDLFVWQVAVSPNMRGKGLAYHMLQELLMREHLQHVEAIETTITKSNEGSWHLFKKLDAANGRKGEVSVFLDEAQHFKGHHDTEFLFRIPLNKNTQ</sequence>
<evidence type="ECO:0000256" key="7">
    <source>
        <dbReference type="ARBA" id="ARBA00048924"/>
    </source>
</evidence>
<comment type="catalytic activity">
    <reaction evidence="7 8">
        <text>L-2,4-diaminobutanoate + acetyl-CoA = (2S)-4-acetamido-2-aminobutanoate + CoA + H(+)</text>
        <dbReference type="Rhea" id="RHEA:16901"/>
        <dbReference type="ChEBI" id="CHEBI:15378"/>
        <dbReference type="ChEBI" id="CHEBI:57287"/>
        <dbReference type="ChEBI" id="CHEBI:57288"/>
        <dbReference type="ChEBI" id="CHEBI:58761"/>
        <dbReference type="ChEBI" id="CHEBI:58929"/>
        <dbReference type="EC" id="2.3.1.178"/>
    </reaction>
</comment>
<gene>
    <name evidence="8" type="primary">ectA</name>
    <name evidence="10" type="ORF">A1OK_12190</name>
</gene>
<comment type="similarity">
    <text evidence="2 8">Belongs to the acetyltransferase family. EctA subfamily.</text>
</comment>
<dbReference type="RefSeq" id="WP_016962413.1">
    <property type="nucleotide sequence ID" value="NZ_AJWN02000070.1"/>
</dbReference>
<comment type="function">
    <text evidence="8">Catalyzes the acetylation of L-2,4-diaminobutyrate (DABA) to gamma-N-acetyl-alpha,gamma-diaminobutyric acid (ADABA) with acetyl coenzyme A.</text>
</comment>
<evidence type="ECO:0000259" key="9">
    <source>
        <dbReference type="PROSITE" id="PS51186"/>
    </source>
</evidence>
<dbReference type="EC" id="2.3.1.178" evidence="3 8"/>
<evidence type="ECO:0000256" key="8">
    <source>
        <dbReference type="RuleBase" id="RU365045"/>
    </source>
</evidence>
<dbReference type="InterPro" id="IPR000182">
    <property type="entry name" value="GNAT_dom"/>
</dbReference>
<feature type="domain" description="N-acetyltransferase" evidence="9">
    <location>
        <begin position="22"/>
        <end position="178"/>
    </location>
</feature>
<comment type="pathway">
    <text evidence="1 8">Amine and polyamine biosynthesis; ectoine biosynthesis; L-ectoine from L-aspartate 4-semialdehyde: step 2/3.</text>
</comment>
<evidence type="ECO:0000313" key="11">
    <source>
        <dbReference type="Proteomes" id="UP000095039"/>
    </source>
</evidence>
<organism evidence="10 11">
    <name type="scientific">Enterovibrio norvegicus FF-454</name>
    <dbReference type="NCBI Taxonomy" id="1185651"/>
    <lineage>
        <taxon>Bacteria</taxon>
        <taxon>Pseudomonadati</taxon>
        <taxon>Pseudomonadota</taxon>
        <taxon>Gammaproteobacteria</taxon>
        <taxon>Vibrionales</taxon>
        <taxon>Vibrionaceae</taxon>
        <taxon>Enterovibrio</taxon>
    </lineage>
</organism>
<dbReference type="CDD" id="cd04301">
    <property type="entry name" value="NAT_SF"/>
    <property type="match status" value="1"/>
</dbReference>
<dbReference type="InterPro" id="IPR012772">
    <property type="entry name" value="Ectoine_EctA"/>
</dbReference>